<evidence type="ECO:0000256" key="6">
    <source>
        <dbReference type="ARBA" id="ARBA00022801"/>
    </source>
</evidence>
<comment type="similarity">
    <text evidence="2">In the central section; belongs to the CRISPR-associated helicase Cas3 family.</text>
</comment>
<feature type="domain" description="HD Cas3-type" evidence="10">
    <location>
        <begin position="1"/>
        <end position="171"/>
    </location>
</feature>
<keyword evidence="6" id="KW-0378">Hydrolase</keyword>
<dbReference type="Pfam" id="PF22590">
    <property type="entry name" value="Cas3-like_C_2"/>
    <property type="match status" value="1"/>
</dbReference>
<evidence type="ECO:0000256" key="1">
    <source>
        <dbReference type="ARBA" id="ARBA00006847"/>
    </source>
</evidence>
<dbReference type="InterPro" id="IPR006474">
    <property type="entry name" value="Helicase_Cas3_CRISPR-ass_core"/>
</dbReference>
<dbReference type="EMBL" id="FNWO01000001">
    <property type="protein sequence ID" value="SEH25788.1"/>
    <property type="molecule type" value="Genomic_DNA"/>
</dbReference>
<evidence type="ECO:0000256" key="2">
    <source>
        <dbReference type="ARBA" id="ARBA00009046"/>
    </source>
</evidence>
<name>A0A1H6GUH3_MAGFU</name>
<reference evidence="12" key="1">
    <citation type="submission" date="2016-10" db="EMBL/GenBank/DDBJ databases">
        <authorList>
            <person name="Varghese N."/>
            <person name="Submissions S."/>
        </authorList>
    </citation>
    <scope>NUCLEOTIDE SEQUENCE [LARGE SCALE GENOMIC DNA]</scope>
    <source>
        <strain evidence="12">DSM 13234</strain>
    </source>
</reference>
<dbReference type="PROSITE" id="PS51643">
    <property type="entry name" value="HD_CAS3"/>
    <property type="match status" value="1"/>
</dbReference>
<keyword evidence="11" id="KW-0255">Endonuclease</keyword>
<protein>
    <submittedName>
        <fullName evidence="11">CRISPR-associated endonuclease/helicase Cas3</fullName>
    </submittedName>
</protein>
<evidence type="ECO:0000259" key="10">
    <source>
        <dbReference type="PROSITE" id="PS51643"/>
    </source>
</evidence>
<dbReference type="GO" id="GO:0004519">
    <property type="term" value="F:endonuclease activity"/>
    <property type="evidence" value="ECO:0007669"/>
    <property type="project" value="UniProtKB-KW"/>
</dbReference>
<keyword evidence="5" id="KW-0547">Nucleotide-binding</keyword>
<dbReference type="Gene3D" id="3.40.50.300">
    <property type="entry name" value="P-loop containing nucleotide triphosphate hydrolases"/>
    <property type="match status" value="2"/>
</dbReference>
<dbReference type="NCBIfam" id="TIGR01587">
    <property type="entry name" value="cas3_core"/>
    <property type="match status" value="1"/>
</dbReference>
<accession>A0A1H6GUH3</accession>
<keyword evidence="4" id="KW-0479">Metal-binding</keyword>
<keyword evidence="8" id="KW-0067">ATP-binding</keyword>
<evidence type="ECO:0000256" key="5">
    <source>
        <dbReference type="ARBA" id="ARBA00022741"/>
    </source>
</evidence>
<dbReference type="InterPro" id="IPR050547">
    <property type="entry name" value="DEAD_box_RNA_helicases"/>
</dbReference>
<dbReference type="CDD" id="cd09641">
    <property type="entry name" value="Cas3''_I"/>
    <property type="match status" value="1"/>
</dbReference>
<dbReference type="GO" id="GO:0016787">
    <property type="term" value="F:hydrolase activity"/>
    <property type="evidence" value="ECO:0007669"/>
    <property type="project" value="UniProtKB-KW"/>
</dbReference>
<dbReference type="GO" id="GO:0046872">
    <property type="term" value="F:metal ion binding"/>
    <property type="evidence" value="ECO:0007669"/>
    <property type="project" value="UniProtKB-KW"/>
</dbReference>
<evidence type="ECO:0000256" key="3">
    <source>
        <dbReference type="ARBA" id="ARBA00022722"/>
    </source>
</evidence>
<organism evidence="11 12">
    <name type="scientific">Magnetospirillum fulvum</name>
    <name type="common">Rhodospirillum fulvum</name>
    <dbReference type="NCBI Taxonomy" id="1082"/>
    <lineage>
        <taxon>Bacteria</taxon>
        <taxon>Pseudomonadati</taxon>
        <taxon>Pseudomonadota</taxon>
        <taxon>Alphaproteobacteria</taxon>
        <taxon>Rhodospirillales</taxon>
        <taxon>Rhodospirillaceae</taxon>
        <taxon>Magnetospirillum</taxon>
    </lineage>
</organism>
<dbReference type="Proteomes" id="UP000182983">
    <property type="component" value="Unassembled WGS sequence"/>
</dbReference>
<comment type="similarity">
    <text evidence="1">In the N-terminal section; belongs to the CRISPR-associated nuclease Cas3-HD family.</text>
</comment>
<evidence type="ECO:0000256" key="9">
    <source>
        <dbReference type="ARBA" id="ARBA00023118"/>
    </source>
</evidence>
<dbReference type="PANTHER" id="PTHR47963">
    <property type="entry name" value="DEAD-BOX ATP-DEPENDENT RNA HELICASE 47, MITOCHONDRIAL"/>
    <property type="match status" value="1"/>
</dbReference>
<dbReference type="AlphaFoldDB" id="A0A1H6GUH3"/>
<dbReference type="Pfam" id="PF18019">
    <property type="entry name" value="Cas3_HD"/>
    <property type="match status" value="1"/>
</dbReference>
<dbReference type="InterPro" id="IPR014001">
    <property type="entry name" value="Helicase_ATP-bd"/>
</dbReference>
<sequence length="827" mass="89614">MPVVRARLEWVAGRALSDTDISRLAVLAFLHDVGKVHPGFQAKGWPEGLWKRPLHGHVQEGAAIFLGNGQEEIARNLNLAEMIDWGLDSSLLLSVLAHHGRTLPANLDPFAERHWETVPDAGYDPVAVAADIGAMILRWFPSAFVEDGPLLPTRADFAHLLCGFVSLADWLGSTRSLFPFRPELDVDYIGTARDRARRAVRAVGLDCRAFQDRAQGRSDFTTLTGIKHPRPQQRLVGDTPLDEALVILEAETGSGKTESALWRFVQLFEAGRVDSLYFALPTRAAAIQLQGRVNRAMRRIFGADAPEAVLAVPGYLIAGEAHGQALPGWEVRWDDDRGRDEQRLLARWAAESVKRYLAATIAVGTVDQAMLAALQVKHAHLRGAALSRSLLVIDEVHASDSYQVAVQSHLLRIHLGRGGYAMLMSATLGSVARTKWLGRRAAPSFAEAVATPYPAVWGKGESAPRSVDVETTRGKSVAMTLVPSWSAEQAAALALAAAREGAKVLVVRNTVTAAVATFEAIRASGGEEWLLSVAHGPALHHSRFAPEDRKLLDAAVEAALSPDPAVRGVGGLIVVGTQTLEQSLDIDADLLITDLCPVDVLLQRIGRLHRHALPRPPGFEAPRCLVLSPEAGLAQFLAPTFENGLGGWREAGVLNGIYRDLSVVELTRRLVVAHPDWIIPAMNRFLVESATHPEPIEALHRELGPTWETYRNEVYGKDVAEAGAAANVALPVTQPFAELRFPEDETKIRTRLGGEGARIVFAAPVAGPFGVAISGVTLPPYWSHGIDPDERVTPLVGDGVMTFRVSGANILYSRSGLQKRPNGFSEK</sequence>
<dbReference type="InterPro" id="IPR038257">
    <property type="entry name" value="CRISPR-assoc_Cas3_HD_sf"/>
</dbReference>
<dbReference type="PANTHER" id="PTHR47963:SF9">
    <property type="entry name" value="CRISPR-ASSOCIATED ENDONUCLEASE_HELICASE CAS3"/>
    <property type="match status" value="1"/>
</dbReference>
<keyword evidence="12" id="KW-1185">Reference proteome</keyword>
<dbReference type="InterPro" id="IPR006483">
    <property type="entry name" value="CRISPR-assoc_Cas3_HD"/>
</dbReference>
<evidence type="ECO:0000256" key="8">
    <source>
        <dbReference type="ARBA" id="ARBA00022840"/>
    </source>
</evidence>
<dbReference type="InterPro" id="IPR054712">
    <property type="entry name" value="Cas3-like_dom"/>
</dbReference>
<dbReference type="GO" id="GO:0005524">
    <property type="term" value="F:ATP binding"/>
    <property type="evidence" value="ECO:0007669"/>
    <property type="project" value="UniProtKB-KW"/>
</dbReference>
<dbReference type="SMART" id="SM00487">
    <property type="entry name" value="DEXDc"/>
    <property type="match status" value="1"/>
</dbReference>
<evidence type="ECO:0000256" key="7">
    <source>
        <dbReference type="ARBA" id="ARBA00022806"/>
    </source>
</evidence>
<dbReference type="GO" id="GO:0003723">
    <property type="term" value="F:RNA binding"/>
    <property type="evidence" value="ECO:0007669"/>
    <property type="project" value="TreeGrafter"/>
</dbReference>
<evidence type="ECO:0000313" key="12">
    <source>
        <dbReference type="Proteomes" id="UP000182983"/>
    </source>
</evidence>
<dbReference type="Gene3D" id="1.10.3210.30">
    <property type="match status" value="1"/>
</dbReference>
<keyword evidence="7 11" id="KW-0347">Helicase</keyword>
<keyword evidence="9" id="KW-0051">Antiviral defense</keyword>
<dbReference type="GO" id="GO:0051607">
    <property type="term" value="P:defense response to virus"/>
    <property type="evidence" value="ECO:0007669"/>
    <property type="project" value="UniProtKB-KW"/>
</dbReference>
<proteinExistence type="inferred from homology"/>
<gene>
    <name evidence="11" type="ORF">SAMN04244559_00302</name>
</gene>
<evidence type="ECO:0000256" key="4">
    <source>
        <dbReference type="ARBA" id="ARBA00022723"/>
    </source>
</evidence>
<evidence type="ECO:0000313" key="11">
    <source>
        <dbReference type="EMBL" id="SEH25788.1"/>
    </source>
</evidence>
<keyword evidence="3" id="KW-0540">Nuclease</keyword>
<dbReference type="InterPro" id="IPR027417">
    <property type="entry name" value="P-loop_NTPase"/>
</dbReference>
<dbReference type="SUPFAM" id="SSF52540">
    <property type="entry name" value="P-loop containing nucleoside triphosphate hydrolases"/>
    <property type="match status" value="1"/>
</dbReference>
<dbReference type="GO" id="GO:0003724">
    <property type="term" value="F:RNA helicase activity"/>
    <property type="evidence" value="ECO:0007669"/>
    <property type="project" value="TreeGrafter"/>
</dbReference>